<dbReference type="EMBL" id="JASUXU010000002">
    <property type="protein sequence ID" value="KAK0327736.1"/>
    <property type="molecule type" value="Genomic_DNA"/>
</dbReference>
<name>A0AAN6H0A5_9PEZI</name>
<protein>
    <submittedName>
        <fullName evidence="3">Uncharacterized protein</fullName>
    </submittedName>
</protein>
<comment type="caution">
    <text evidence="3">The sequence shown here is derived from an EMBL/GenBank/DDBJ whole genome shotgun (WGS) entry which is preliminary data.</text>
</comment>
<feature type="region of interest" description="Disordered" evidence="1">
    <location>
        <begin position="251"/>
        <end position="286"/>
    </location>
</feature>
<dbReference type="Proteomes" id="UP001168146">
    <property type="component" value="Unassembled WGS sequence"/>
</dbReference>
<dbReference type="Proteomes" id="UP001175353">
    <property type="component" value="Unassembled WGS sequence"/>
</dbReference>
<sequence length="339" mass="37278">MASRNNDHQAATAGASPPPNDMPSVAFQETTPSISPFVLQPQELDLLSHSDGFSILREHLAQHYSYELCDKHACAHRPTNLDAWLVVRDLLHALLVPVVELFDKACTVASQATHALKLEDLEYAFTGPARSAFVWLQCFLSSDKEREWCYTQGCPACVVNQTLDSEFSIRLLYAACLLSDVHYPFTLEGPTLPSFMFFLHTLEQALEQDPLYSGSFHELMQAKAHATRNGIEDLIHQCLELDVIISQASSSSSDSSSSAASALGSPVLGPRDGSPNMRVKRSKMARRQARLEIEGEEWIEAMLEKLAIEQSTTAAPTEDLTAMAKSDAVVSVCEVVPVQ</sequence>
<proteinExistence type="predicted"/>
<keyword evidence="4" id="KW-1185">Reference proteome</keyword>
<evidence type="ECO:0000313" key="2">
    <source>
        <dbReference type="EMBL" id="KAK0327736.1"/>
    </source>
</evidence>
<accession>A0AAN6H0A5</accession>
<evidence type="ECO:0000313" key="3">
    <source>
        <dbReference type="EMBL" id="KAK0952028.1"/>
    </source>
</evidence>
<gene>
    <name evidence="2" type="ORF">LTR82_001253</name>
    <name evidence="3" type="ORF">LTR91_024642</name>
</gene>
<feature type="compositionally biased region" description="Low complexity" evidence="1">
    <location>
        <begin position="251"/>
        <end position="262"/>
    </location>
</feature>
<dbReference type="EMBL" id="JAUJLE010000644">
    <property type="protein sequence ID" value="KAK0952028.1"/>
    <property type="molecule type" value="Genomic_DNA"/>
</dbReference>
<reference evidence="2" key="1">
    <citation type="submission" date="2021-12" db="EMBL/GenBank/DDBJ databases">
        <title>Black yeast isolated from Biological Soil Crust.</title>
        <authorList>
            <person name="Kurbessoian T."/>
        </authorList>
    </citation>
    <scope>NUCLEOTIDE SEQUENCE</scope>
    <source>
        <strain evidence="2">CCFEE 5208</strain>
    </source>
</reference>
<feature type="region of interest" description="Disordered" evidence="1">
    <location>
        <begin position="1"/>
        <end position="27"/>
    </location>
</feature>
<evidence type="ECO:0000256" key="1">
    <source>
        <dbReference type="SAM" id="MobiDB-lite"/>
    </source>
</evidence>
<evidence type="ECO:0000313" key="4">
    <source>
        <dbReference type="Proteomes" id="UP001175353"/>
    </source>
</evidence>
<organism evidence="3 4">
    <name type="scientific">Friedmanniomyces endolithicus</name>
    <dbReference type="NCBI Taxonomy" id="329885"/>
    <lineage>
        <taxon>Eukaryota</taxon>
        <taxon>Fungi</taxon>
        <taxon>Dikarya</taxon>
        <taxon>Ascomycota</taxon>
        <taxon>Pezizomycotina</taxon>
        <taxon>Dothideomycetes</taxon>
        <taxon>Dothideomycetidae</taxon>
        <taxon>Mycosphaerellales</taxon>
        <taxon>Teratosphaeriaceae</taxon>
        <taxon>Friedmanniomyces</taxon>
    </lineage>
</organism>
<reference evidence="3" key="2">
    <citation type="submission" date="2023-06" db="EMBL/GenBank/DDBJ databases">
        <title>Black Yeasts Isolated from many extreme environments.</title>
        <authorList>
            <person name="Coleine C."/>
            <person name="Stajich J.E."/>
            <person name="Selbmann L."/>
        </authorList>
    </citation>
    <scope>NUCLEOTIDE SEQUENCE</scope>
    <source>
        <strain evidence="3">CCFEE 5200</strain>
    </source>
</reference>
<dbReference type="AlphaFoldDB" id="A0AAN6H0A5"/>